<dbReference type="STRING" id="838561.P344_00625"/>
<dbReference type="AlphaFoldDB" id="W0GPM0"/>
<dbReference type="CDD" id="cd07516">
    <property type="entry name" value="HAD_Pase"/>
    <property type="match status" value="1"/>
</dbReference>
<dbReference type="InterPro" id="IPR006379">
    <property type="entry name" value="HAD-SF_hydro_IIB"/>
</dbReference>
<gene>
    <name evidence="1" type="ORF">P344_00625</name>
</gene>
<evidence type="ECO:0008006" key="3">
    <source>
        <dbReference type="Google" id="ProtNLM"/>
    </source>
</evidence>
<sequence length="280" mass="31430">MAVKLIVCDIDGTLVTDKTKTIPPENKTALLRVQDQGILVTIASGRVPSGLAEFADELGITKNCKYVIGSNGGAVMNLQTGEYVYDEMVSYEDTLWAMAVVKEMGNDFYLAPLNEKMAYVSSERVITKDIFLFRHTKNIPVILDWNAIPQMRKVVISCSEQAGQEWLRRKIAKNHNLRVEVTGYGYIEIMPKNVNKWNGILKLIDALKVNEGIKINKDEIMCFGDQMNDYEMIKNAKYGIALANATSELKTVANDITKKDNNHAGIADYLYDHLLTRKEG</sequence>
<keyword evidence="2" id="KW-1185">Reference proteome</keyword>
<dbReference type="eggNOG" id="COG0561">
    <property type="taxonomic scope" value="Bacteria"/>
</dbReference>
<organism evidence="1 2">
    <name type="scientific">Spiroplasma mirum ATCC 29335</name>
    <dbReference type="NCBI Taxonomy" id="838561"/>
    <lineage>
        <taxon>Bacteria</taxon>
        <taxon>Bacillati</taxon>
        <taxon>Mycoplasmatota</taxon>
        <taxon>Mollicutes</taxon>
        <taxon>Entomoplasmatales</taxon>
        <taxon>Spiroplasmataceae</taxon>
        <taxon>Spiroplasma</taxon>
    </lineage>
</organism>
<dbReference type="RefSeq" id="WP_025316934.1">
    <property type="nucleotide sequence ID" value="NZ_CP002082.1"/>
</dbReference>
<accession>W0GPM0</accession>
<dbReference type="InterPro" id="IPR000150">
    <property type="entry name" value="Cof"/>
</dbReference>
<dbReference type="EMBL" id="CP006720">
    <property type="protein sequence ID" value="AHI57498.1"/>
    <property type="molecule type" value="Genomic_DNA"/>
</dbReference>
<dbReference type="SFLD" id="SFLDG01140">
    <property type="entry name" value="C2.B:_Phosphomannomutase_and_P"/>
    <property type="match status" value="1"/>
</dbReference>
<dbReference type="GO" id="GO:0005829">
    <property type="term" value="C:cytosol"/>
    <property type="evidence" value="ECO:0007669"/>
    <property type="project" value="TreeGrafter"/>
</dbReference>
<dbReference type="GO" id="GO:0000287">
    <property type="term" value="F:magnesium ion binding"/>
    <property type="evidence" value="ECO:0007669"/>
    <property type="project" value="TreeGrafter"/>
</dbReference>
<dbReference type="SUPFAM" id="SSF56784">
    <property type="entry name" value="HAD-like"/>
    <property type="match status" value="1"/>
</dbReference>
<protein>
    <recommendedName>
        <fullName evidence="3">Hydrolase</fullName>
    </recommendedName>
</protein>
<name>W0GPM0_9MOLU</name>
<dbReference type="OrthoDB" id="384659at2"/>
<dbReference type="InterPro" id="IPR036412">
    <property type="entry name" value="HAD-like_sf"/>
</dbReference>
<evidence type="ECO:0000313" key="2">
    <source>
        <dbReference type="Proteomes" id="UP000019260"/>
    </source>
</evidence>
<dbReference type="PROSITE" id="PS01229">
    <property type="entry name" value="COF_2"/>
    <property type="match status" value="1"/>
</dbReference>
<dbReference type="KEGG" id="smia:P344_00625"/>
<dbReference type="PROSITE" id="PS01228">
    <property type="entry name" value="COF_1"/>
    <property type="match status" value="1"/>
</dbReference>
<dbReference type="PANTHER" id="PTHR10000:SF8">
    <property type="entry name" value="HAD SUPERFAMILY HYDROLASE-LIKE, TYPE 3"/>
    <property type="match status" value="1"/>
</dbReference>
<dbReference type="GO" id="GO:0016791">
    <property type="term" value="F:phosphatase activity"/>
    <property type="evidence" value="ECO:0007669"/>
    <property type="project" value="UniProtKB-ARBA"/>
</dbReference>
<dbReference type="KEGG" id="smir:SMM_0103"/>
<dbReference type="Gene3D" id="3.40.50.1000">
    <property type="entry name" value="HAD superfamily/HAD-like"/>
    <property type="match status" value="1"/>
</dbReference>
<dbReference type="Proteomes" id="UP000019260">
    <property type="component" value="Chromosome"/>
</dbReference>
<dbReference type="PATRIC" id="fig|838561.3.peg.121"/>
<dbReference type="NCBIfam" id="TIGR00099">
    <property type="entry name" value="Cof-subfamily"/>
    <property type="match status" value="1"/>
</dbReference>
<dbReference type="SFLD" id="SFLDS00003">
    <property type="entry name" value="Haloacid_Dehalogenase"/>
    <property type="match status" value="1"/>
</dbReference>
<dbReference type="NCBIfam" id="TIGR01484">
    <property type="entry name" value="HAD-SF-IIB"/>
    <property type="match status" value="1"/>
</dbReference>
<evidence type="ECO:0000313" key="1">
    <source>
        <dbReference type="EMBL" id="AHI57498.1"/>
    </source>
</evidence>
<dbReference type="HOGENOM" id="CLU_044146_0_1_14"/>
<reference evidence="1 2" key="1">
    <citation type="submission" date="2013-09" db="EMBL/GenBank/DDBJ databases">
        <title>Complete genome sequence of Spiroplasma mirum suckling mouse cataract agent.</title>
        <authorList>
            <person name="Landry C.A."/>
            <person name="Bastian F.O."/>
            <person name="Thune R.L."/>
        </authorList>
    </citation>
    <scope>NUCLEOTIDE SEQUENCE [LARGE SCALE GENOMIC DNA]</scope>
    <source>
        <strain evidence="1 2">SMCA</strain>
    </source>
</reference>
<dbReference type="Gene3D" id="3.30.1240.10">
    <property type="match status" value="1"/>
</dbReference>
<dbReference type="PANTHER" id="PTHR10000">
    <property type="entry name" value="PHOSPHOSERINE PHOSPHATASE"/>
    <property type="match status" value="1"/>
</dbReference>
<dbReference type="InterPro" id="IPR023214">
    <property type="entry name" value="HAD_sf"/>
</dbReference>
<proteinExistence type="predicted"/>
<dbReference type="Pfam" id="PF08282">
    <property type="entry name" value="Hydrolase_3"/>
    <property type="match status" value="1"/>
</dbReference>